<proteinExistence type="predicted"/>
<accession>A0ABR3IZK3</accession>
<organism evidence="3 4">
    <name type="scientific">Hohenbuehelia grisea</name>
    <dbReference type="NCBI Taxonomy" id="104357"/>
    <lineage>
        <taxon>Eukaryota</taxon>
        <taxon>Fungi</taxon>
        <taxon>Dikarya</taxon>
        <taxon>Basidiomycota</taxon>
        <taxon>Agaricomycotina</taxon>
        <taxon>Agaricomycetes</taxon>
        <taxon>Agaricomycetidae</taxon>
        <taxon>Agaricales</taxon>
        <taxon>Pleurotineae</taxon>
        <taxon>Pleurotaceae</taxon>
        <taxon>Hohenbuehelia</taxon>
    </lineage>
</organism>
<gene>
    <name evidence="3" type="ORF">HGRIS_008882</name>
</gene>
<evidence type="ECO:0000256" key="1">
    <source>
        <dbReference type="SAM" id="MobiDB-lite"/>
    </source>
</evidence>
<feature type="region of interest" description="Disordered" evidence="1">
    <location>
        <begin position="218"/>
        <end position="239"/>
    </location>
</feature>
<dbReference type="EMBL" id="JASNQZ010000012">
    <property type="protein sequence ID" value="KAL0948749.1"/>
    <property type="molecule type" value="Genomic_DNA"/>
</dbReference>
<evidence type="ECO:0000313" key="4">
    <source>
        <dbReference type="Proteomes" id="UP001556367"/>
    </source>
</evidence>
<comment type="caution">
    <text evidence="3">The sequence shown here is derived from an EMBL/GenBank/DDBJ whole genome shotgun (WGS) entry which is preliminary data.</text>
</comment>
<feature type="chain" id="PRO_5046734677" evidence="2">
    <location>
        <begin position="25"/>
        <end position="239"/>
    </location>
</feature>
<reference evidence="4" key="1">
    <citation type="submission" date="2024-06" db="EMBL/GenBank/DDBJ databases">
        <title>Multi-omics analyses provide insights into the biosynthesis of the anticancer antibiotic pleurotin in Hohenbuehelia grisea.</title>
        <authorList>
            <person name="Weaver J.A."/>
            <person name="Alberti F."/>
        </authorList>
    </citation>
    <scope>NUCLEOTIDE SEQUENCE [LARGE SCALE GENOMIC DNA]</scope>
    <source>
        <strain evidence="4">T-177</strain>
    </source>
</reference>
<protein>
    <submittedName>
        <fullName evidence="3">Uncharacterized protein</fullName>
    </submittedName>
</protein>
<keyword evidence="2" id="KW-0732">Signal</keyword>
<name>A0ABR3IZK3_9AGAR</name>
<sequence>MRCTSFTRAFTLFVASAMFSGVLAQASYNETGIVLDTRAPEVDMTTYTPDLDARGLNDAGEPLHVEWERGEYGVGEYISAPSEAPEHRLEARNPAAVIRVAAQVLKKAFRAISDGIKADKDMRSKYTFALISELRKKHPQFNYVVCHTKHRTRFDDVRGVDWDHRHEEVDIKIGGTIGYEIYNFRSGEFWREGDGGYLNWAYAGNILSKSDDGKHLVFGPPTAAVDPKPAPKKKDEDEC</sequence>
<keyword evidence="4" id="KW-1185">Reference proteome</keyword>
<feature type="signal peptide" evidence="2">
    <location>
        <begin position="1"/>
        <end position="24"/>
    </location>
</feature>
<evidence type="ECO:0000256" key="2">
    <source>
        <dbReference type="SAM" id="SignalP"/>
    </source>
</evidence>
<dbReference type="Proteomes" id="UP001556367">
    <property type="component" value="Unassembled WGS sequence"/>
</dbReference>
<evidence type="ECO:0000313" key="3">
    <source>
        <dbReference type="EMBL" id="KAL0948749.1"/>
    </source>
</evidence>